<dbReference type="InterPro" id="IPR013096">
    <property type="entry name" value="Cupin_2"/>
</dbReference>
<evidence type="ECO:0000259" key="2">
    <source>
        <dbReference type="Pfam" id="PF07883"/>
    </source>
</evidence>
<dbReference type="PANTHER" id="PTHR35848:SF6">
    <property type="entry name" value="CUPIN TYPE-2 DOMAIN-CONTAINING PROTEIN"/>
    <property type="match status" value="1"/>
</dbReference>
<organism evidence="3">
    <name type="scientific">hydrothermal vent metagenome</name>
    <dbReference type="NCBI Taxonomy" id="652676"/>
    <lineage>
        <taxon>unclassified sequences</taxon>
        <taxon>metagenomes</taxon>
        <taxon>ecological metagenomes</taxon>
    </lineage>
</organism>
<sequence>MDAFELEDVVAGHAKLGERYHEFFMASRLSLGLYVLKAGEPDPQQPHTEDEVYYVIQGQGMIRVGDEDRPVKAGSMVYVDEAVEHRFHTITEDLQILVMFAPPRRSRAT</sequence>
<accession>A0A161K7S6</accession>
<dbReference type="InterPro" id="IPR011051">
    <property type="entry name" value="RmlC_Cupin_sf"/>
</dbReference>
<proteinExistence type="predicted"/>
<dbReference type="Pfam" id="PF07883">
    <property type="entry name" value="Cupin_2"/>
    <property type="match status" value="1"/>
</dbReference>
<reference evidence="3" key="1">
    <citation type="submission" date="2015-10" db="EMBL/GenBank/DDBJ databases">
        <authorList>
            <person name="Gilbert D.G."/>
        </authorList>
    </citation>
    <scope>NUCLEOTIDE SEQUENCE</scope>
</reference>
<gene>
    <name evidence="3" type="ORF">MGWOODY_Clf309</name>
</gene>
<dbReference type="SUPFAM" id="SSF51182">
    <property type="entry name" value="RmlC-like cupins"/>
    <property type="match status" value="1"/>
</dbReference>
<dbReference type="AlphaFoldDB" id="A0A161K7S6"/>
<feature type="domain" description="Cupin type-2" evidence="2">
    <location>
        <begin position="33"/>
        <end position="99"/>
    </location>
</feature>
<dbReference type="EMBL" id="FAXA01000187">
    <property type="protein sequence ID" value="CUV02097.1"/>
    <property type="molecule type" value="Genomic_DNA"/>
</dbReference>
<evidence type="ECO:0000313" key="3">
    <source>
        <dbReference type="EMBL" id="CUV02097.1"/>
    </source>
</evidence>
<protein>
    <recommendedName>
        <fullName evidence="2">Cupin type-2 domain-containing protein</fullName>
    </recommendedName>
</protein>
<keyword evidence="1" id="KW-0479">Metal-binding</keyword>
<name>A0A161K7S6_9ZZZZ</name>
<dbReference type="InterPro" id="IPR014710">
    <property type="entry name" value="RmlC-like_jellyroll"/>
</dbReference>
<dbReference type="Gene3D" id="2.60.120.10">
    <property type="entry name" value="Jelly Rolls"/>
    <property type="match status" value="1"/>
</dbReference>
<dbReference type="PANTHER" id="PTHR35848">
    <property type="entry name" value="OXALATE-BINDING PROTEIN"/>
    <property type="match status" value="1"/>
</dbReference>
<dbReference type="InterPro" id="IPR051610">
    <property type="entry name" value="GPI/OXD"/>
</dbReference>
<dbReference type="GO" id="GO:0046872">
    <property type="term" value="F:metal ion binding"/>
    <property type="evidence" value="ECO:0007669"/>
    <property type="project" value="UniProtKB-KW"/>
</dbReference>
<evidence type="ECO:0000256" key="1">
    <source>
        <dbReference type="ARBA" id="ARBA00022723"/>
    </source>
</evidence>